<feature type="domain" description="Dendritic cell-specific transmembrane protein-like" evidence="6">
    <location>
        <begin position="350"/>
        <end position="539"/>
    </location>
</feature>
<dbReference type="Pfam" id="PF07782">
    <property type="entry name" value="DC_STAMP"/>
    <property type="match status" value="1"/>
</dbReference>
<dbReference type="GO" id="GO:0016020">
    <property type="term" value="C:membrane"/>
    <property type="evidence" value="ECO:0007669"/>
    <property type="project" value="UniProtKB-SubCell"/>
</dbReference>
<dbReference type="Proteomes" id="UP000007798">
    <property type="component" value="Unassembled WGS sequence"/>
</dbReference>
<protein>
    <submittedName>
        <fullName evidence="8">Uncharacterized protein</fullName>
    </submittedName>
</protein>
<dbReference type="OrthoDB" id="6598372at2759"/>
<organism evidence="8 9">
    <name type="scientific">Drosophila willistoni</name>
    <name type="common">Fruit fly</name>
    <dbReference type="NCBI Taxonomy" id="7260"/>
    <lineage>
        <taxon>Eukaryota</taxon>
        <taxon>Metazoa</taxon>
        <taxon>Ecdysozoa</taxon>
        <taxon>Arthropoda</taxon>
        <taxon>Hexapoda</taxon>
        <taxon>Insecta</taxon>
        <taxon>Pterygota</taxon>
        <taxon>Neoptera</taxon>
        <taxon>Endopterygota</taxon>
        <taxon>Diptera</taxon>
        <taxon>Brachycera</taxon>
        <taxon>Muscomorpha</taxon>
        <taxon>Ephydroidea</taxon>
        <taxon>Drosophilidae</taxon>
        <taxon>Drosophila</taxon>
        <taxon>Sophophora</taxon>
    </lineage>
</organism>
<evidence type="ECO:0000256" key="4">
    <source>
        <dbReference type="ARBA" id="ARBA00023136"/>
    </source>
</evidence>
<feature type="transmembrane region" description="Helical" evidence="5">
    <location>
        <begin position="20"/>
        <end position="41"/>
    </location>
</feature>
<evidence type="ECO:0000313" key="9">
    <source>
        <dbReference type="Proteomes" id="UP000007798"/>
    </source>
</evidence>
<keyword evidence="9" id="KW-1185">Reference proteome</keyword>
<dbReference type="InterPro" id="IPR012858">
    <property type="entry name" value="DC_STAMP-like"/>
</dbReference>
<dbReference type="STRING" id="7260.B4MXB9"/>
<dbReference type="eggNOG" id="KOG3726">
    <property type="taxonomic scope" value="Eukaryota"/>
</dbReference>
<dbReference type="Pfam" id="PF26039">
    <property type="entry name" value="Dcst2"/>
    <property type="match status" value="1"/>
</dbReference>
<evidence type="ECO:0000256" key="1">
    <source>
        <dbReference type="ARBA" id="ARBA00004141"/>
    </source>
</evidence>
<gene>
    <name evidence="8" type="primary">Dwil\GK21036</name>
    <name evidence="8" type="ORF">Dwil_GK21036</name>
</gene>
<accession>B4MXB9</accession>
<dbReference type="AlphaFoldDB" id="B4MXB9"/>
<feature type="domain" description="E3 ubiquitin-protein ligase DCST1-like C-terminal" evidence="7">
    <location>
        <begin position="571"/>
        <end position="611"/>
    </location>
</feature>
<sequence length="651" mass="76188">MANDLKPLRDGYEVWPIKLIIRLILCGYLTGLMISFIWYQWHPRQKKRDLNQRWFLFIGLSVIFIALLYSRAVRCILTLAVPSLASSRGRALIIAFAFFVAAIGPTANILANLMVMLRSLACGQELLRQVLGQMLDVILEPIHAIQTAISLLLNEVRRVVKHVTEMLLRIQAYLMIIINTLKNCAAWLKSIVELCNTELGTPWQRCQRAADRAMIKCRQKLGIFRPLCYATKIYLAICYPAKIIDVFCSGFWDQSWELLDKIMARYHEFVHHIEQMFDVTITFEHDFYFETNASRNLSDVGEEIIEDIRQRLGPFVLLLGWLDLLCWLMLLTVFIKAIYFYARYMYSRKYQNKYITGSLYWIDRQRQRHGEPTVMPLKRLEKLKYIKINSCRLTRGECFLIAKNTFFMVITCVQLFTICFVDYSLFWLLATMSYYGHQQADLDVPAYIDLEIKGGGFIGDIMRGMANAFRPLTQRSTVTTQHCLPLPREPNYWRYWEILALCIVAWLIGIAEPYALRLRHVIMRCFYPERAHIRALYLHNKILTERVSFFKFARRKARAAFMYQDPEGSIGCLSWLNRSTCIRCDTKDCPGIYCHRCFSESNNKCCLCKRPIDYGDYSDFSEVQDSSNDSELESFGHREARLCYMRKIPIN</sequence>
<evidence type="ECO:0000256" key="5">
    <source>
        <dbReference type="SAM" id="Phobius"/>
    </source>
</evidence>
<dbReference type="EMBL" id="CH963876">
    <property type="protein sequence ID" value="EDW76952.2"/>
    <property type="molecule type" value="Genomic_DNA"/>
</dbReference>
<dbReference type="PANTHER" id="PTHR21041:SF9">
    <property type="entry name" value="DENDRITIC CELL-SPECIFIC TRANSMEMBRANE PROTEIN-LIKE DOMAIN-CONTAINING PROTEIN"/>
    <property type="match status" value="1"/>
</dbReference>
<evidence type="ECO:0000313" key="8">
    <source>
        <dbReference type="EMBL" id="EDW76952.2"/>
    </source>
</evidence>
<evidence type="ECO:0000256" key="3">
    <source>
        <dbReference type="ARBA" id="ARBA00022989"/>
    </source>
</evidence>
<feature type="transmembrane region" description="Helical" evidence="5">
    <location>
        <begin position="318"/>
        <end position="342"/>
    </location>
</feature>
<dbReference type="PANTHER" id="PTHR21041">
    <property type="entry name" value="DENDRITIC CELL-SPECIFIC TRANSMEMBRANE PROTEIN"/>
    <property type="match status" value="1"/>
</dbReference>
<feature type="transmembrane region" description="Helical" evidence="5">
    <location>
        <begin position="53"/>
        <end position="72"/>
    </location>
</feature>
<name>B4MXB9_DROWI</name>
<comment type="subcellular location">
    <subcellularLocation>
        <location evidence="1">Membrane</location>
        <topology evidence="1">Multi-pass membrane protein</topology>
    </subcellularLocation>
</comment>
<dbReference type="InterPro" id="IPR051856">
    <property type="entry name" value="CSR-E3_Ligase_Protein"/>
</dbReference>
<feature type="transmembrane region" description="Helical" evidence="5">
    <location>
        <begin position="405"/>
        <end position="429"/>
    </location>
</feature>
<feature type="transmembrane region" description="Helical" evidence="5">
    <location>
        <begin position="495"/>
        <end position="516"/>
    </location>
</feature>
<dbReference type="InParanoid" id="B4MXB9"/>
<keyword evidence="3 5" id="KW-1133">Transmembrane helix</keyword>
<reference evidence="8 9" key="1">
    <citation type="journal article" date="2007" name="Nature">
        <title>Evolution of genes and genomes on the Drosophila phylogeny.</title>
        <authorList>
            <consortium name="Drosophila 12 Genomes Consortium"/>
            <person name="Clark A.G."/>
            <person name="Eisen M.B."/>
            <person name="Smith D.R."/>
            <person name="Bergman C.M."/>
            <person name="Oliver B."/>
            <person name="Markow T.A."/>
            <person name="Kaufman T.C."/>
            <person name="Kellis M."/>
            <person name="Gelbart W."/>
            <person name="Iyer V.N."/>
            <person name="Pollard D.A."/>
            <person name="Sackton T.B."/>
            <person name="Larracuente A.M."/>
            <person name="Singh N.D."/>
            <person name="Abad J.P."/>
            <person name="Abt D.N."/>
            <person name="Adryan B."/>
            <person name="Aguade M."/>
            <person name="Akashi H."/>
            <person name="Anderson W.W."/>
            <person name="Aquadro C.F."/>
            <person name="Ardell D.H."/>
            <person name="Arguello R."/>
            <person name="Artieri C.G."/>
            <person name="Barbash D.A."/>
            <person name="Barker D."/>
            <person name="Barsanti P."/>
            <person name="Batterham P."/>
            <person name="Batzoglou S."/>
            <person name="Begun D."/>
            <person name="Bhutkar A."/>
            <person name="Blanco E."/>
            <person name="Bosak S.A."/>
            <person name="Bradley R.K."/>
            <person name="Brand A.D."/>
            <person name="Brent M.R."/>
            <person name="Brooks A.N."/>
            <person name="Brown R.H."/>
            <person name="Butlin R.K."/>
            <person name="Caggese C."/>
            <person name="Calvi B.R."/>
            <person name="Bernardo de Carvalho A."/>
            <person name="Caspi A."/>
            <person name="Castrezana S."/>
            <person name="Celniker S.E."/>
            <person name="Chang J.L."/>
            <person name="Chapple C."/>
            <person name="Chatterji S."/>
            <person name="Chinwalla A."/>
            <person name="Civetta A."/>
            <person name="Clifton S.W."/>
            <person name="Comeron J.M."/>
            <person name="Costello J.C."/>
            <person name="Coyne J.A."/>
            <person name="Daub J."/>
            <person name="David R.G."/>
            <person name="Delcher A.L."/>
            <person name="Delehaunty K."/>
            <person name="Do C.B."/>
            <person name="Ebling H."/>
            <person name="Edwards K."/>
            <person name="Eickbush T."/>
            <person name="Evans J.D."/>
            <person name="Filipski A."/>
            <person name="Findeiss S."/>
            <person name="Freyhult E."/>
            <person name="Fulton L."/>
            <person name="Fulton R."/>
            <person name="Garcia A.C."/>
            <person name="Gardiner A."/>
            <person name="Garfield D.A."/>
            <person name="Garvin B.E."/>
            <person name="Gibson G."/>
            <person name="Gilbert D."/>
            <person name="Gnerre S."/>
            <person name="Godfrey J."/>
            <person name="Good R."/>
            <person name="Gotea V."/>
            <person name="Gravely B."/>
            <person name="Greenberg A.J."/>
            <person name="Griffiths-Jones S."/>
            <person name="Gross S."/>
            <person name="Guigo R."/>
            <person name="Gustafson E.A."/>
            <person name="Haerty W."/>
            <person name="Hahn M.W."/>
            <person name="Halligan D.L."/>
            <person name="Halpern A.L."/>
            <person name="Halter G.M."/>
            <person name="Han M.V."/>
            <person name="Heger A."/>
            <person name="Hillier L."/>
            <person name="Hinrichs A.S."/>
            <person name="Holmes I."/>
            <person name="Hoskins R.A."/>
            <person name="Hubisz M.J."/>
            <person name="Hultmark D."/>
            <person name="Huntley M.A."/>
            <person name="Jaffe D.B."/>
            <person name="Jagadeeshan S."/>
            <person name="Jeck W.R."/>
            <person name="Johnson J."/>
            <person name="Jones C.D."/>
            <person name="Jordan W.C."/>
            <person name="Karpen G.H."/>
            <person name="Kataoka E."/>
            <person name="Keightley P.D."/>
            <person name="Kheradpour P."/>
            <person name="Kirkness E.F."/>
            <person name="Koerich L.B."/>
            <person name="Kristiansen K."/>
            <person name="Kudrna D."/>
            <person name="Kulathinal R.J."/>
            <person name="Kumar S."/>
            <person name="Kwok R."/>
            <person name="Lander E."/>
            <person name="Langley C.H."/>
            <person name="Lapoint R."/>
            <person name="Lazzaro B.P."/>
            <person name="Lee S.J."/>
            <person name="Levesque L."/>
            <person name="Li R."/>
            <person name="Lin C.F."/>
            <person name="Lin M.F."/>
            <person name="Lindblad-Toh K."/>
            <person name="Llopart A."/>
            <person name="Long M."/>
            <person name="Low L."/>
            <person name="Lozovsky E."/>
            <person name="Lu J."/>
            <person name="Luo M."/>
            <person name="Machado C.A."/>
            <person name="Makalowski W."/>
            <person name="Marzo M."/>
            <person name="Matsuda M."/>
            <person name="Matzkin L."/>
            <person name="McAllister B."/>
            <person name="McBride C.S."/>
            <person name="McKernan B."/>
            <person name="McKernan K."/>
            <person name="Mendez-Lago M."/>
            <person name="Minx P."/>
            <person name="Mollenhauer M.U."/>
            <person name="Montooth K."/>
            <person name="Mount S.M."/>
            <person name="Mu X."/>
            <person name="Myers E."/>
            <person name="Negre B."/>
            <person name="Newfeld S."/>
            <person name="Nielsen R."/>
            <person name="Noor M.A."/>
            <person name="O'Grady P."/>
            <person name="Pachter L."/>
            <person name="Papaceit M."/>
            <person name="Parisi M.J."/>
            <person name="Parisi M."/>
            <person name="Parts L."/>
            <person name="Pedersen J.S."/>
            <person name="Pesole G."/>
            <person name="Phillippy A.M."/>
            <person name="Ponting C.P."/>
            <person name="Pop M."/>
            <person name="Porcelli D."/>
            <person name="Powell J.R."/>
            <person name="Prohaska S."/>
            <person name="Pruitt K."/>
            <person name="Puig M."/>
            <person name="Quesneville H."/>
            <person name="Ram K.R."/>
            <person name="Rand D."/>
            <person name="Rasmussen M.D."/>
            <person name="Reed L.K."/>
            <person name="Reenan R."/>
            <person name="Reily A."/>
            <person name="Remington K.A."/>
            <person name="Rieger T.T."/>
            <person name="Ritchie M.G."/>
            <person name="Robin C."/>
            <person name="Rogers Y.H."/>
            <person name="Rohde C."/>
            <person name="Rozas J."/>
            <person name="Rubenfield M.J."/>
            <person name="Ruiz A."/>
            <person name="Russo S."/>
            <person name="Salzberg S.L."/>
            <person name="Sanchez-Gracia A."/>
            <person name="Saranga D.J."/>
            <person name="Sato H."/>
            <person name="Schaeffer S.W."/>
            <person name="Schatz M.C."/>
            <person name="Schlenke T."/>
            <person name="Schwartz R."/>
            <person name="Segarra C."/>
            <person name="Singh R.S."/>
            <person name="Sirot L."/>
            <person name="Sirota M."/>
            <person name="Sisneros N.B."/>
            <person name="Smith C.D."/>
            <person name="Smith T.F."/>
            <person name="Spieth J."/>
            <person name="Stage D.E."/>
            <person name="Stark A."/>
            <person name="Stephan W."/>
            <person name="Strausberg R.L."/>
            <person name="Strempel S."/>
            <person name="Sturgill D."/>
            <person name="Sutton G."/>
            <person name="Sutton G.G."/>
            <person name="Tao W."/>
            <person name="Teichmann S."/>
            <person name="Tobari Y.N."/>
            <person name="Tomimura Y."/>
            <person name="Tsolas J.M."/>
            <person name="Valente V.L."/>
            <person name="Venter E."/>
            <person name="Venter J.C."/>
            <person name="Vicario S."/>
            <person name="Vieira F.G."/>
            <person name="Vilella A.J."/>
            <person name="Villasante A."/>
            <person name="Walenz B."/>
            <person name="Wang J."/>
            <person name="Wasserman M."/>
            <person name="Watts T."/>
            <person name="Wilson D."/>
            <person name="Wilson R.K."/>
            <person name="Wing R.A."/>
            <person name="Wolfner M.F."/>
            <person name="Wong A."/>
            <person name="Wong G.K."/>
            <person name="Wu C.I."/>
            <person name="Wu G."/>
            <person name="Yamamoto D."/>
            <person name="Yang H.P."/>
            <person name="Yang S.P."/>
            <person name="Yorke J.A."/>
            <person name="Yoshida K."/>
            <person name="Zdobnov E."/>
            <person name="Zhang P."/>
            <person name="Zhang Y."/>
            <person name="Zimin A.V."/>
            <person name="Baldwin J."/>
            <person name="Abdouelleil A."/>
            <person name="Abdulkadir J."/>
            <person name="Abebe A."/>
            <person name="Abera B."/>
            <person name="Abreu J."/>
            <person name="Acer S.C."/>
            <person name="Aftuck L."/>
            <person name="Alexander A."/>
            <person name="An P."/>
            <person name="Anderson E."/>
            <person name="Anderson S."/>
            <person name="Arachi H."/>
            <person name="Azer M."/>
            <person name="Bachantsang P."/>
            <person name="Barry A."/>
            <person name="Bayul T."/>
            <person name="Berlin A."/>
            <person name="Bessette D."/>
            <person name="Bloom T."/>
            <person name="Blye J."/>
            <person name="Boguslavskiy L."/>
            <person name="Bonnet C."/>
            <person name="Boukhgalter B."/>
            <person name="Bourzgui I."/>
            <person name="Brown A."/>
            <person name="Cahill P."/>
            <person name="Channer S."/>
            <person name="Cheshatsang Y."/>
            <person name="Chuda L."/>
            <person name="Citroen M."/>
            <person name="Collymore A."/>
            <person name="Cooke P."/>
            <person name="Costello M."/>
            <person name="D'Aco K."/>
            <person name="Daza R."/>
            <person name="De Haan G."/>
            <person name="DeGray S."/>
            <person name="DeMaso C."/>
            <person name="Dhargay N."/>
            <person name="Dooley K."/>
            <person name="Dooley E."/>
            <person name="Doricent M."/>
            <person name="Dorje P."/>
            <person name="Dorjee K."/>
            <person name="Dupes A."/>
            <person name="Elong R."/>
            <person name="Falk J."/>
            <person name="Farina A."/>
            <person name="Faro S."/>
            <person name="Ferguson D."/>
            <person name="Fisher S."/>
            <person name="Foley C.D."/>
            <person name="Franke A."/>
            <person name="Friedrich D."/>
            <person name="Gadbois L."/>
            <person name="Gearin G."/>
            <person name="Gearin C.R."/>
            <person name="Giannoukos G."/>
            <person name="Goode T."/>
            <person name="Graham J."/>
            <person name="Grandbois E."/>
            <person name="Grewal S."/>
            <person name="Gyaltsen K."/>
            <person name="Hafez N."/>
            <person name="Hagos B."/>
            <person name="Hall J."/>
            <person name="Henson C."/>
            <person name="Hollinger A."/>
            <person name="Honan T."/>
            <person name="Huard M.D."/>
            <person name="Hughes L."/>
            <person name="Hurhula B."/>
            <person name="Husby M.E."/>
            <person name="Kamat A."/>
            <person name="Kanga B."/>
            <person name="Kashin S."/>
            <person name="Khazanovich D."/>
            <person name="Kisner P."/>
            <person name="Lance K."/>
            <person name="Lara M."/>
            <person name="Lee W."/>
            <person name="Lennon N."/>
            <person name="Letendre F."/>
            <person name="LeVine R."/>
            <person name="Lipovsky A."/>
            <person name="Liu X."/>
            <person name="Liu J."/>
            <person name="Liu S."/>
            <person name="Lokyitsang T."/>
            <person name="Lokyitsang Y."/>
            <person name="Lubonja R."/>
            <person name="Lui A."/>
            <person name="MacDonald P."/>
            <person name="Magnisalis V."/>
            <person name="Maru K."/>
            <person name="Matthews C."/>
            <person name="McCusker W."/>
            <person name="McDonough S."/>
            <person name="Mehta T."/>
            <person name="Meldrim J."/>
            <person name="Meneus L."/>
            <person name="Mihai O."/>
            <person name="Mihalev A."/>
            <person name="Mihova T."/>
            <person name="Mittelman R."/>
            <person name="Mlenga V."/>
            <person name="Montmayeur A."/>
            <person name="Mulrain L."/>
            <person name="Navidi A."/>
            <person name="Naylor J."/>
            <person name="Negash T."/>
            <person name="Nguyen T."/>
            <person name="Nguyen N."/>
            <person name="Nicol R."/>
            <person name="Norbu C."/>
            <person name="Norbu N."/>
            <person name="Novod N."/>
            <person name="O'Neill B."/>
            <person name="Osman S."/>
            <person name="Markiewicz E."/>
            <person name="Oyono O.L."/>
            <person name="Patti C."/>
            <person name="Phunkhang P."/>
            <person name="Pierre F."/>
            <person name="Priest M."/>
            <person name="Raghuraman S."/>
            <person name="Rege F."/>
            <person name="Reyes R."/>
            <person name="Rise C."/>
            <person name="Rogov P."/>
            <person name="Ross K."/>
            <person name="Ryan E."/>
            <person name="Settipalli S."/>
            <person name="Shea T."/>
            <person name="Sherpa N."/>
            <person name="Shi L."/>
            <person name="Shih D."/>
            <person name="Sparrow T."/>
            <person name="Spaulding J."/>
            <person name="Stalker J."/>
            <person name="Stange-Thomann N."/>
            <person name="Stavropoulos S."/>
            <person name="Stone C."/>
            <person name="Strader C."/>
            <person name="Tesfaye S."/>
            <person name="Thomson T."/>
            <person name="Thoulutsang Y."/>
            <person name="Thoulutsang D."/>
            <person name="Topham K."/>
            <person name="Topping I."/>
            <person name="Tsamla T."/>
            <person name="Vassiliev H."/>
            <person name="Vo A."/>
            <person name="Wangchuk T."/>
            <person name="Wangdi T."/>
            <person name="Weiand M."/>
            <person name="Wilkinson J."/>
            <person name="Wilson A."/>
            <person name="Yadav S."/>
            <person name="Young G."/>
            <person name="Yu Q."/>
            <person name="Zembek L."/>
            <person name="Zhong D."/>
            <person name="Zimmer A."/>
            <person name="Zwirko Z."/>
            <person name="Jaffe D.B."/>
            <person name="Alvarez P."/>
            <person name="Brockman W."/>
            <person name="Butler J."/>
            <person name="Chin C."/>
            <person name="Gnerre S."/>
            <person name="Grabherr M."/>
            <person name="Kleber M."/>
            <person name="Mauceli E."/>
            <person name="MacCallum I."/>
        </authorList>
    </citation>
    <scope>NUCLEOTIDE SEQUENCE [LARGE SCALE GENOMIC DNA]</scope>
    <source>
        <strain evidence="9">Tucson 14030-0811.24</strain>
    </source>
</reference>
<keyword evidence="4 5" id="KW-0472">Membrane</keyword>
<dbReference type="Pfam" id="PF26037">
    <property type="entry name" value="zf-RING_DCST1_C"/>
    <property type="match status" value="1"/>
</dbReference>
<feature type="transmembrane region" description="Helical" evidence="5">
    <location>
        <begin position="92"/>
        <end position="111"/>
    </location>
</feature>
<dbReference type="HOGENOM" id="CLU_078897_0_0_1"/>
<evidence type="ECO:0000259" key="7">
    <source>
        <dbReference type="Pfam" id="PF26037"/>
    </source>
</evidence>
<proteinExistence type="predicted"/>
<evidence type="ECO:0000259" key="6">
    <source>
        <dbReference type="Pfam" id="PF07782"/>
    </source>
</evidence>
<dbReference type="InterPro" id="IPR058842">
    <property type="entry name" value="DCST1_C"/>
</dbReference>
<keyword evidence="2 5" id="KW-0812">Transmembrane</keyword>
<evidence type="ECO:0000256" key="2">
    <source>
        <dbReference type="ARBA" id="ARBA00022692"/>
    </source>
</evidence>